<dbReference type="EMBL" id="ML996086">
    <property type="protein sequence ID" value="KAF2152630.1"/>
    <property type="molecule type" value="Genomic_DNA"/>
</dbReference>
<feature type="compositionally biased region" description="Polar residues" evidence="1">
    <location>
        <begin position="545"/>
        <end position="560"/>
    </location>
</feature>
<evidence type="ECO:0000313" key="3">
    <source>
        <dbReference type="Proteomes" id="UP000799439"/>
    </source>
</evidence>
<evidence type="ECO:0000256" key="1">
    <source>
        <dbReference type="SAM" id="MobiDB-lite"/>
    </source>
</evidence>
<dbReference type="AlphaFoldDB" id="A0A9P4J1Z2"/>
<feature type="compositionally biased region" description="Polar residues" evidence="1">
    <location>
        <begin position="438"/>
        <end position="455"/>
    </location>
</feature>
<protein>
    <submittedName>
        <fullName evidence="2">Uncharacterized protein</fullName>
    </submittedName>
</protein>
<feature type="region of interest" description="Disordered" evidence="1">
    <location>
        <begin position="19"/>
        <end position="50"/>
    </location>
</feature>
<feature type="region of interest" description="Disordered" evidence="1">
    <location>
        <begin position="333"/>
        <end position="395"/>
    </location>
</feature>
<accession>A0A9P4J1Z2</accession>
<reference evidence="2" key="1">
    <citation type="journal article" date="2020" name="Stud. Mycol.">
        <title>101 Dothideomycetes genomes: a test case for predicting lifestyles and emergence of pathogens.</title>
        <authorList>
            <person name="Haridas S."/>
            <person name="Albert R."/>
            <person name="Binder M."/>
            <person name="Bloem J."/>
            <person name="Labutti K."/>
            <person name="Salamov A."/>
            <person name="Andreopoulos B."/>
            <person name="Baker S."/>
            <person name="Barry K."/>
            <person name="Bills G."/>
            <person name="Bluhm B."/>
            <person name="Cannon C."/>
            <person name="Castanera R."/>
            <person name="Culley D."/>
            <person name="Daum C."/>
            <person name="Ezra D."/>
            <person name="Gonzalez J."/>
            <person name="Henrissat B."/>
            <person name="Kuo A."/>
            <person name="Liang C."/>
            <person name="Lipzen A."/>
            <person name="Lutzoni F."/>
            <person name="Magnuson J."/>
            <person name="Mondo S."/>
            <person name="Nolan M."/>
            <person name="Ohm R."/>
            <person name="Pangilinan J."/>
            <person name="Park H.-J."/>
            <person name="Ramirez L."/>
            <person name="Alfaro M."/>
            <person name="Sun H."/>
            <person name="Tritt A."/>
            <person name="Yoshinaga Y."/>
            <person name="Zwiers L.-H."/>
            <person name="Turgeon B."/>
            <person name="Goodwin S."/>
            <person name="Spatafora J."/>
            <person name="Crous P."/>
            <person name="Grigoriev I."/>
        </authorList>
    </citation>
    <scope>NUCLEOTIDE SEQUENCE</scope>
    <source>
        <strain evidence="2">CBS 260.36</strain>
    </source>
</reference>
<proteinExistence type="predicted"/>
<keyword evidence="3" id="KW-1185">Reference proteome</keyword>
<organism evidence="2 3">
    <name type="scientific">Myriangium duriaei CBS 260.36</name>
    <dbReference type="NCBI Taxonomy" id="1168546"/>
    <lineage>
        <taxon>Eukaryota</taxon>
        <taxon>Fungi</taxon>
        <taxon>Dikarya</taxon>
        <taxon>Ascomycota</taxon>
        <taxon>Pezizomycotina</taxon>
        <taxon>Dothideomycetes</taxon>
        <taxon>Dothideomycetidae</taxon>
        <taxon>Myriangiales</taxon>
        <taxon>Myriangiaceae</taxon>
        <taxon>Myriangium</taxon>
    </lineage>
</organism>
<feature type="region of interest" description="Disordered" evidence="1">
    <location>
        <begin position="438"/>
        <end position="472"/>
    </location>
</feature>
<name>A0A9P4J1Z2_9PEZI</name>
<sequence>MSPHKPSLSITLPRNFSFHYSDNALPRTPTPQTQEMMEEDIVEPPPPPRQVFKVRRRKADSVPRDIIADIEGDSLPTFEMTEADIQSSPESDADFMPGYLAPAASRLPLLSPPKTPVDQITEYTFDNKPNDWYMFHRESLDRPQSSCSTFSNSSLSSNGSDDNMFPSFGGFGAGGDCTSPDSDSNDPFAYNESNAGPVLSPDLNSISPTAKRAKTLNIAKWTAEMDSHLWKTYLRYLEDPELTPFKMLPGTAPPLGVCGRVAREAKHSWKGPRPAGLGLPDVNADTMDHGRPSIARTWSHWPSSESGTRKRLRKLCKRFPSIPPHYQRLMKARTPSPFQSSSPQQRSDAQPSSYKAQSTEAPHIETTPAHPVQPFDFSAPPPSDIAELPSSKPEGWYRRVPRHRAHQKSQSLQIALGRPSNSLELASPFAGSYNTGAPSSSGFSFHQSLGRNPNLPSDAETPLKSPFELHAPMPTSRSLKRRFGILDESPANISRLEDLFSGTTADSTSAAPPPRDRAFSLGAVHDSSRNLSLSFERFGGMDEQLATNPFNEPSSSQLQPPAQDPTRLGSPFIAPSSATHFNTFPRRFTPLGSEMPHQNFRPNFSLEGKFRQLAAESCRRQ</sequence>
<feature type="compositionally biased region" description="Low complexity" evidence="1">
    <location>
        <begin position="335"/>
        <end position="347"/>
    </location>
</feature>
<feature type="compositionally biased region" description="Polar residues" evidence="1">
    <location>
        <begin position="348"/>
        <end position="360"/>
    </location>
</feature>
<comment type="caution">
    <text evidence="2">The sequence shown here is derived from an EMBL/GenBank/DDBJ whole genome shotgun (WGS) entry which is preliminary data.</text>
</comment>
<gene>
    <name evidence="2" type="ORF">K461DRAFT_150329</name>
</gene>
<evidence type="ECO:0000313" key="2">
    <source>
        <dbReference type="EMBL" id="KAF2152630.1"/>
    </source>
</evidence>
<dbReference type="Proteomes" id="UP000799439">
    <property type="component" value="Unassembled WGS sequence"/>
</dbReference>
<feature type="region of interest" description="Disordered" evidence="1">
    <location>
        <begin position="544"/>
        <end position="566"/>
    </location>
</feature>
<dbReference type="OrthoDB" id="419770at2759"/>